<evidence type="ECO:0000256" key="4">
    <source>
        <dbReference type="ARBA" id="ARBA00022723"/>
    </source>
</evidence>
<dbReference type="PROSITE" id="PS51296">
    <property type="entry name" value="RIESKE"/>
    <property type="match status" value="1"/>
</dbReference>
<dbReference type="EMBL" id="CP114413">
    <property type="protein sequence ID" value="WAZ20271.1"/>
    <property type="molecule type" value="Genomic_DNA"/>
</dbReference>
<evidence type="ECO:0000256" key="3">
    <source>
        <dbReference type="ARBA" id="ARBA00022714"/>
    </source>
</evidence>
<dbReference type="InterPro" id="IPR014349">
    <property type="entry name" value="Rieske_Fe-S_prot"/>
</dbReference>
<evidence type="ECO:0000256" key="6">
    <source>
        <dbReference type="ARBA" id="ARBA00023014"/>
    </source>
</evidence>
<name>A0ABY7KBH2_9ACTN</name>
<evidence type="ECO:0000256" key="1">
    <source>
        <dbReference type="ARBA" id="ARBA00002494"/>
    </source>
</evidence>
<dbReference type="RefSeq" id="WP_269657959.1">
    <property type="nucleotide sequence ID" value="NZ_CP114413.1"/>
</dbReference>
<reference evidence="12" key="1">
    <citation type="submission" date="2022-12" db="EMBL/GenBank/DDBJ databases">
        <authorList>
            <person name="Ruckert C."/>
            <person name="Busche T."/>
            <person name="Kalinowski J."/>
            <person name="Wittmann C."/>
        </authorList>
    </citation>
    <scope>NUCLEOTIDE SEQUENCE</scope>
    <source>
        <strain evidence="12">DSM 40467</strain>
    </source>
</reference>
<dbReference type="PRINTS" id="PR00162">
    <property type="entry name" value="RIESKE"/>
</dbReference>
<keyword evidence="4" id="KW-0479">Metal-binding</keyword>
<dbReference type="Gene3D" id="2.102.10.10">
    <property type="entry name" value="Rieske [2Fe-2S] iron-sulphur domain"/>
    <property type="match status" value="1"/>
</dbReference>
<evidence type="ECO:0000256" key="10">
    <source>
        <dbReference type="SAM" id="MobiDB-lite"/>
    </source>
</evidence>
<evidence type="ECO:0000256" key="2">
    <source>
        <dbReference type="ARBA" id="ARBA00015816"/>
    </source>
</evidence>
<evidence type="ECO:0000256" key="7">
    <source>
        <dbReference type="ARBA" id="ARBA00023157"/>
    </source>
</evidence>
<organism evidence="12 13">
    <name type="scientific">Streptomyces cinnabarinus</name>
    <dbReference type="NCBI Taxonomy" id="67287"/>
    <lineage>
        <taxon>Bacteria</taxon>
        <taxon>Bacillati</taxon>
        <taxon>Actinomycetota</taxon>
        <taxon>Actinomycetes</taxon>
        <taxon>Kitasatosporales</taxon>
        <taxon>Streptomycetaceae</taxon>
        <taxon>Streptomyces</taxon>
    </lineage>
</organism>
<sequence length="150" mass="15024">MTSEPLHPVTTPSRRTVVAAVGAVGLTFALNACGSEDEEPSESTGSSGAAAAGAGGTAVAKTSDIPEGGGKILNDHKVVVTQPTAGTFKAFSYECTHQGCPVTGVADGAITCPCHNSRFSIEDGSVQKGPATQPLPAREVKVEGDSITLA</sequence>
<keyword evidence="3" id="KW-0001">2Fe-2S</keyword>
<evidence type="ECO:0000313" key="12">
    <source>
        <dbReference type="EMBL" id="WAZ20271.1"/>
    </source>
</evidence>
<dbReference type="InterPro" id="IPR017941">
    <property type="entry name" value="Rieske_2Fe-2S"/>
</dbReference>
<evidence type="ECO:0000256" key="9">
    <source>
        <dbReference type="ARBA" id="ARBA00034078"/>
    </source>
</evidence>
<feature type="domain" description="Rieske" evidence="11">
    <location>
        <begin position="57"/>
        <end position="149"/>
    </location>
</feature>
<feature type="compositionally biased region" description="Low complexity" evidence="10">
    <location>
        <begin position="42"/>
        <end position="63"/>
    </location>
</feature>
<gene>
    <name evidence="12" type="ORF">STRCI_001375</name>
</gene>
<comment type="function">
    <text evidence="1">Iron-sulfur subunit of the cytochrome bc1 complex, an essential component of the respiratory electron transport chain required for ATP synthesis. The bc1 complex catalyzes the oxidation of menaquinol and the reduction of cytochrome c in the respiratory chain. The bc1 complex operates through a Q-cycle mechanism that couples electron transfer to generation of the proton gradient that drives ATP synthesis.</text>
</comment>
<dbReference type="InterPro" id="IPR036922">
    <property type="entry name" value="Rieske_2Fe-2S_sf"/>
</dbReference>
<evidence type="ECO:0000256" key="8">
    <source>
        <dbReference type="ARBA" id="ARBA00029586"/>
    </source>
</evidence>
<proteinExistence type="predicted"/>
<evidence type="ECO:0000259" key="11">
    <source>
        <dbReference type="PROSITE" id="PS51296"/>
    </source>
</evidence>
<evidence type="ECO:0000256" key="5">
    <source>
        <dbReference type="ARBA" id="ARBA00023004"/>
    </source>
</evidence>
<feature type="region of interest" description="Disordered" evidence="10">
    <location>
        <begin position="35"/>
        <end position="73"/>
    </location>
</feature>
<dbReference type="Pfam" id="PF00355">
    <property type="entry name" value="Rieske"/>
    <property type="match status" value="1"/>
</dbReference>
<keyword evidence="7" id="KW-1015">Disulfide bond</keyword>
<dbReference type="SUPFAM" id="SSF50022">
    <property type="entry name" value="ISP domain"/>
    <property type="match status" value="1"/>
</dbReference>
<protein>
    <recommendedName>
        <fullName evidence="2">Cytochrome bc1 complex Rieske iron-sulfur subunit</fullName>
    </recommendedName>
    <alternativeName>
        <fullName evidence="8">Cytochrome bc1 reductase complex subunit QcrA</fullName>
    </alternativeName>
</protein>
<comment type="cofactor">
    <cofactor evidence="9">
        <name>[2Fe-2S] cluster</name>
        <dbReference type="ChEBI" id="CHEBI:190135"/>
    </cofactor>
</comment>
<accession>A0ABY7KBH2</accession>
<dbReference type="InterPro" id="IPR005805">
    <property type="entry name" value="Rieske_Fe-S_prot_C"/>
</dbReference>
<keyword evidence="13" id="KW-1185">Reference proteome</keyword>
<evidence type="ECO:0000313" key="13">
    <source>
        <dbReference type="Proteomes" id="UP001164439"/>
    </source>
</evidence>
<keyword evidence="5" id="KW-0408">Iron</keyword>
<dbReference type="Proteomes" id="UP001164439">
    <property type="component" value="Chromosome"/>
</dbReference>
<dbReference type="CDD" id="cd03467">
    <property type="entry name" value="Rieske"/>
    <property type="match status" value="1"/>
</dbReference>
<dbReference type="PANTHER" id="PTHR10134">
    <property type="entry name" value="CYTOCHROME B-C1 COMPLEX SUBUNIT RIESKE, MITOCHONDRIAL"/>
    <property type="match status" value="1"/>
</dbReference>
<keyword evidence="6" id="KW-0411">Iron-sulfur</keyword>